<dbReference type="Proteomes" id="UP000001404">
    <property type="component" value="Chromosome"/>
</dbReference>
<reference evidence="3" key="1">
    <citation type="journal article" date="2009" name="Proc. Natl. Acad. Sci. U.S.A.">
        <title>Biogeography of the Sulfolobus islandicus pan-genome.</title>
        <authorList>
            <person name="Reno M.L."/>
            <person name="Held N.L."/>
            <person name="Fields C.J."/>
            <person name="Burke P.V."/>
            <person name="Whitaker R.J."/>
        </authorList>
    </citation>
    <scope>NUCLEOTIDE SEQUENCE [LARGE SCALE GENOMIC DNA]</scope>
    <source>
        <strain evidence="3">L.D.8.5 / Lassen #2</strain>
    </source>
</reference>
<organism evidence="2 3">
    <name type="scientific">Saccharolobus islandicus (strain L.D.8.5 / Lassen #2)</name>
    <name type="common">Sulfolobus islandicus</name>
    <dbReference type="NCBI Taxonomy" id="425944"/>
    <lineage>
        <taxon>Archaea</taxon>
        <taxon>Thermoproteota</taxon>
        <taxon>Thermoprotei</taxon>
        <taxon>Sulfolobales</taxon>
        <taxon>Sulfolobaceae</taxon>
        <taxon>Saccharolobus</taxon>
    </lineage>
</organism>
<evidence type="ECO:0000313" key="3">
    <source>
        <dbReference type="Proteomes" id="UP000001404"/>
    </source>
</evidence>
<dbReference type="InterPro" id="IPR012922">
    <property type="entry name" value="ORF_D-335"/>
</dbReference>
<name>D2PCR8_SACI9</name>
<dbReference type="KEGG" id="sii:LD85_1830"/>
<proteinExistence type="predicted"/>
<dbReference type="EMBL" id="CP001731">
    <property type="protein sequence ID" value="ADB87488.1"/>
    <property type="molecule type" value="Genomic_DNA"/>
</dbReference>
<evidence type="ECO:0000313" key="2">
    <source>
        <dbReference type="EMBL" id="ADB87488.1"/>
    </source>
</evidence>
<feature type="domain" description="ORF D-335-like" evidence="1">
    <location>
        <begin position="2"/>
        <end position="40"/>
    </location>
</feature>
<dbReference type="HOGENOM" id="CLU_3263995_0_0_2"/>
<sequence>MIKKNNGKRRDRYVGSLDKVVEFYVSNGGVGVSPYSAAAGI</sequence>
<dbReference type="AlphaFoldDB" id="D2PCR8"/>
<dbReference type="RefSeq" id="WP_012952976.1">
    <property type="nucleotide sequence ID" value="NC_013769.1"/>
</dbReference>
<accession>D2PCR8</accession>
<evidence type="ECO:0000259" key="1">
    <source>
        <dbReference type="Pfam" id="PF07935"/>
    </source>
</evidence>
<protein>
    <recommendedName>
        <fullName evidence="1">ORF D-335-like domain-containing protein</fullName>
    </recommendedName>
</protein>
<dbReference type="Pfam" id="PF07935">
    <property type="entry name" value="SSV1_ORF_D-335"/>
    <property type="match status" value="1"/>
</dbReference>
<gene>
    <name evidence="2" type="ordered locus">LD85_1830</name>
</gene>